<sequence>MFLDLNGEIFELVIADFIELSDKVLVQISRLNVDE</sequence>
<accession>A0A0K2UCC2</accession>
<proteinExistence type="predicted"/>
<dbReference type="AlphaFoldDB" id="A0A0K2UCC2"/>
<dbReference type="EMBL" id="HACA01018251">
    <property type="protein sequence ID" value="CDW35612.1"/>
    <property type="molecule type" value="Transcribed_RNA"/>
</dbReference>
<organism evidence="1">
    <name type="scientific">Lepeophtheirus salmonis</name>
    <name type="common">Salmon louse</name>
    <name type="synonym">Caligus salmonis</name>
    <dbReference type="NCBI Taxonomy" id="72036"/>
    <lineage>
        <taxon>Eukaryota</taxon>
        <taxon>Metazoa</taxon>
        <taxon>Ecdysozoa</taxon>
        <taxon>Arthropoda</taxon>
        <taxon>Crustacea</taxon>
        <taxon>Multicrustacea</taxon>
        <taxon>Hexanauplia</taxon>
        <taxon>Copepoda</taxon>
        <taxon>Siphonostomatoida</taxon>
        <taxon>Caligidae</taxon>
        <taxon>Lepeophtheirus</taxon>
    </lineage>
</organism>
<protein>
    <submittedName>
        <fullName evidence="1">Uncharacterized protein</fullName>
    </submittedName>
</protein>
<name>A0A0K2UCC2_LEPSM</name>
<evidence type="ECO:0000313" key="1">
    <source>
        <dbReference type="EMBL" id="CDW35612.1"/>
    </source>
</evidence>
<reference evidence="1" key="1">
    <citation type="submission" date="2014-05" db="EMBL/GenBank/DDBJ databases">
        <authorList>
            <person name="Chronopoulou M."/>
        </authorList>
    </citation>
    <scope>NUCLEOTIDE SEQUENCE</scope>
    <source>
        <tissue evidence="1">Whole organism</tissue>
    </source>
</reference>